<dbReference type="Pfam" id="PF22956">
    <property type="entry name" value="VPS15-like_hel"/>
    <property type="match status" value="1"/>
</dbReference>
<keyword evidence="1" id="KW-0677">Repeat</keyword>
<dbReference type="GO" id="GO:0006623">
    <property type="term" value="P:protein targeting to vacuole"/>
    <property type="evidence" value="ECO:0007669"/>
    <property type="project" value="TreeGrafter"/>
</dbReference>
<reference evidence="3 4" key="1">
    <citation type="submission" date="2024-03" db="EMBL/GenBank/DDBJ databases">
        <authorList>
            <person name="Martinez-Hernandez J."/>
        </authorList>
    </citation>
    <scope>NUCLEOTIDE SEQUENCE [LARGE SCALE GENOMIC DNA]</scope>
</reference>
<dbReference type="Proteomes" id="UP001497480">
    <property type="component" value="Unassembled WGS sequence"/>
</dbReference>
<evidence type="ECO:0000259" key="2">
    <source>
        <dbReference type="Pfam" id="PF22956"/>
    </source>
</evidence>
<dbReference type="GO" id="GO:0034271">
    <property type="term" value="C:phosphatidylinositol 3-kinase complex, class III, type I"/>
    <property type="evidence" value="ECO:0007669"/>
    <property type="project" value="TreeGrafter"/>
</dbReference>
<dbReference type="GO" id="GO:0004674">
    <property type="term" value="F:protein serine/threonine kinase activity"/>
    <property type="evidence" value="ECO:0007669"/>
    <property type="project" value="InterPro"/>
</dbReference>
<feature type="domain" description="Phosphatase 2A Regulatory Subunit A helical" evidence="2">
    <location>
        <begin position="9"/>
        <end position="103"/>
    </location>
</feature>
<evidence type="ECO:0000256" key="1">
    <source>
        <dbReference type="ARBA" id="ARBA00022737"/>
    </source>
</evidence>
<dbReference type="GO" id="GO:0005770">
    <property type="term" value="C:late endosome"/>
    <property type="evidence" value="ECO:0007669"/>
    <property type="project" value="TreeGrafter"/>
</dbReference>
<dbReference type="GO" id="GO:0016236">
    <property type="term" value="P:macroautophagy"/>
    <property type="evidence" value="ECO:0007669"/>
    <property type="project" value="InterPro"/>
</dbReference>
<dbReference type="PANTHER" id="PTHR17583:SF0">
    <property type="entry name" value="PHOSPHOINOSITIDE 3-KINASE REGULATORY SUBUNIT 4"/>
    <property type="match status" value="1"/>
</dbReference>
<evidence type="ECO:0000313" key="4">
    <source>
        <dbReference type="Proteomes" id="UP001497480"/>
    </source>
</evidence>
<sequence length="106" mass="12184">MSSYHLQRVMIFPEYVFPMLSMLPDDPEKSVRICYSSNIAKLTLTAYGFSIHSIRLCKEDNLDELRSPQKVLINTDVKNVQLVQLKISIAEVVQELVMDPKQTLNI</sequence>
<name>A0AAV1WUE3_LUPLU</name>
<dbReference type="EMBL" id="CAXHTB010000009">
    <property type="protein sequence ID" value="CAL0312518.1"/>
    <property type="molecule type" value="Genomic_DNA"/>
</dbReference>
<dbReference type="AlphaFoldDB" id="A0AAV1WUE3"/>
<dbReference type="GO" id="GO:0045324">
    <property type="term" value="P:late endosome to vacuole transport"/>
    <property type="evidence" value="ECO:0007669"/>
    <property type="project" value="InterPro"/>
</dbReference>
<keyword evidence="4" id="KW-1185">Reference proteome</keyword>
<dbReference type="GO" id="GO:0034272">
    <property type="term" value="C:phosphatidylinositol 3-kinase complex, class III, type II"/>
    <property type="evidence" value="ECO:0007669"/>
    <property type="project" value="TreeGrafter"/>
</dbReference>
<dbReference type="InterPro" id="IPR055231">
    <property type="entry name" value="2AA_helical"/>
</dbReference>
<comment type="caution">
    <text evidence="3">The sequence shown here is derived from an EMBL/GenBank/DDBJ whole genome shotgun (WGS) entry which is preliminary data.</text>
</comment>
<organism evidence="3 4">
    <name type="scientific">Lupinus luteus</name>
    <name type="common">European yellow lupine</name>
    <dbReference type="NCBI Taxonomy" id="3873"/>
    <lineage>
        <taxon>Eukaryota</taxon>
        <taxon>Viridiplantae</taxon>
        <taxon>Streptophyta</taxon>
        <taxon>Embryophyta</taxon>
        <taxon>Tracheophyta</taxon>
        <taxon>Spermatophyta</taxon>
        <taxon>Magnoliopsida</taxon>
        <taxon>eudicotyledons</taxon>
        <taxon>Gunneridae</taxon>
        <taxon>Pentapetalae</taxon>
        <taxon>rosids</taxon>
        <taxon>fabids</taxon>
        <taxon>Fabales</taxon>
        <taxon>Fabaceae</taxon>
        <taxon>Papilionoideae</taxon>
        <taxon>50 kb inversion clade</taxon>
        <taxon>genistoids sensu lato</taxon>
        <taxon>core genistoids</taxon>
        <taxon>Genisteae</taxon>
        <taxon>Lupinus</taxon>
    </lineage>
</organism>
<accession>A0AAV1WUE3</accession>
<protein>
    <recommendedName>
        <fullName evidence="2">Phosphatase 2A Regulatory Subunit A helical domain-containing protein</fullName>
    </recommendedName>
</protein>
<evidence type="ECO:0000313" key="3">
    <source>
        <dbReference type="EMBL" id="CAL0312518.1"/>
    </source>
</evidence>
<gene>
    <name evidence="3" type="ORF">LLUT_LOCUS13578</name>
</gene>
<dbReference type="GO" id="GO:0071561">
    <property type="term" value="C:nucleus-vacuole junction"/>
    <property type="evidence" value="ECO:0007669"/>
    <property type="project" value="TreeGrafter"/>
</dbReference>
<dbReference type="InterPro" id="IPR045162">
    <property type="entry name" value="Vps15-like"/>
</dbReference>
<proteinExistence type="predicted"/>
<dbReference type="PANTHER" id="PTHR17583">
    <property type="entry name" value="PHOSPHOINOSITIDE 3-KINASE REGULATORY SUBUNIT 4"/>
    <property type="match status" value="1"/>
</dbReference>